<protein>
    <submittedName>
        <fullName evidence="2">Uncharacterized protein</fullName>
    </submittedName>
</protein>
<keyword evidence="1" id="KW-1133">Transmembrane helix</keyword>
<dbReference type="Proteomes" id="UP000243975">
    <property type="component" value="Unassembled WGS sequence"/>
</dbReference>
<proteinExistence type="predicted"/>
<name>A0A103YJF7_CYNCS</name>
<dbReference type="AlphaFoldDB" id="A0A103YJF7"/>
<keyword evidence="3" id="KW-1185">Reference proteome</keyword>
<evidence type="ECO:0000256" key="1">
    <source>
        <dbReference type="SAM" id="Phobius"/>
    </source>
</evidence>
<dbReference type="Gramene" id="KVI10132">
    <property type="protein sequence ID" value="KVI10132"/>
    <property type="gene ID" value="Ccrd_011465"/>
</dbReference>
<keyword evidence="1" id="KW-0472">Membrane</keyword>
<keyword evidence="1" id="KW-0812">Transmembrane</keyword>
<gene>
    <name evidence="2" type="ORF">Ccrd_011465</name>
</gene>
<reference evidence="2 3" key="1">
    <citation type="journal article" date="2016" name="Sci. Rep.">
        <title>The genome sequence of the outbreeding globe artichoke constructed de novo incorporating a phase-aware low-pass sequencing strategy of F1 progeny.</title>
        <authorList>
            <person name="Scaglione D."/>
            <person name="Reyes-Chin-Wo S."/>
            <person name="Acquadro A."/>
            <person name="Froenicke L."/>
            <person name="Portis E."/>
            <person name="Beitel C."/>
            <person name="Tirone M."/>
            <person name="Mauro R."/>
            <person name="Lo Monaco A."/>
            <person name="Mauromicale G."/>
            <person name="Faccioli P."/>
            <person name="Cattivelli L."/>
            <person name="Rieseberg L."/>
            <person name="Michelmore R."/>
            <person name="Lanteri S."/>
        </authorList>
    </citation>
    <scope>NUCLEOTIDE SEQUENCE [LARGE SCALE GENOMIC DNA]</scope>
    <source>
        <strain evidence="2">2C</strain>
    </source>
</reference>
<evidence type="ECO:0000313" key="3">
    <source>
        <dbReference type="Proteomes" id="UP000243975"/>
    </source>
</evidence>
<dbReference type="EMBL" id="LEKV01001028">
    <property type="protein sequence ID" value="KVI10132.1"/>
    <property type="molecule type" value="Genomic_DNA"/>
</dbReference>
<organism evidence="2 3">
    <name type="scientific">Cynara cardunculus var. scolymus</name>
    <name type="common">Globe artichoke</name>
    <name type="synonym">Cynara scolymus</name>
    <dbReference type="NCBI Taxonomy" id="59895"/>
    <lineage>
        <taxon>Eukaryota</taxon>
        <taxon>Viridiplantae</taxon>
        <taxon>Streptophyta</taxon>
        <taxon>Embryophyta</taxon>
        <taxon>Tracheophyta</taxon>
        <taxon>Spermatophyta</taxon>
        <taxon>Magnoliopsida</taxon>
        <taxon>eudicotyledons</taxon>
        <taxon>Gunneridae</taxon>
        <taxon>Pentapetalae</taxon>
        <taxon>asterids</taxon>
        <taxon>campanulids</taxon>
        <taxon>Asterales</taxon>
        <taxon>Asteraceae</taxon>
        <taxon>Carduoideae</taxon>
        <taxon>Cardueae</taxon>
        <taxon>Carduinae</taxon>
        <taxon>Cynara</taxon>
    </lineage>
</organism>
<sequence length="245" mass="27819">MCGFNKKLDAKKPCCSPSTPFIYVKSHLPSLLARFSGEHTSLDFTFLAIGCDEFTTSIYRAIDNIRKEAEAETRLPMDPMLLSPATGISDGNNFLHEWGSGDEEPFQKHMDRDKVACLIPTPRPIKFESDSVVTVQAGPYFAGTSTSESCDQGIKEHRRFFKEEAEEITNAESQNSYEPENASDITLDLLLDFPNDGEYLQNKRFNWDESFFLLLLGGGDRWLRLALGFHLYLLGFFYCHIFVEI</sequence>
<evidence type="ECO:0000313" key="2">
    <source>
        <dbReference type="EMBL" id="KVI10132.1"/>
    </source>
</evidence>
<comment type="caution">
    <text evidence="2">The sequence shown here is derived from an EMBL/GenBank/DDBJ whole genome shotgun (WGS) entry which is preliminary data.</text>
</comment>
<feature type="non-terminal residue" evidence="2">
    <location>
        <position position="245"/>
    </location>
</feature>
<accession>A0A103YJF7</accession>
<feature type="transmembrane region" description="Helical" evidence="1">
    <location>
        <begin position="222"/>
        <end position="243"/>
    </location>
</feature>